<dbReference type="HOGENOM" id="CLU_026444_0_1_9"/>
<dbReference type="Pfam" id="PF00278">
    <property type="entry name" value="Orn_DAP_Arg_deC"/>
    <property type="match status" value="1"/>
</dbReference>
<feature type="binding site" evidence="5">
    <location>
        <position position="293"/>
    </location>
    <ligand>
        <name>substrate</name>
    </ligand>
</feature>
<feature type="domain" description="Orn/DAP/Arg decarboxylase 2 N-terminal" evidence="10">
    <location>
        <begin position="39"/>
        <end position="296"/>
    </location>
</feature>
<comment type="function">
    <text evidence="5">Specifically catalyzes the decarboxylation of meso-diaminopimelate (meso-DAP) to L-lysine.</text>
</comment>
<feature type="binding site" evidence="5">
    <location>
        <position position="362"/>
    </location>
    <ligand>
        <name>substrate</name>
    </ligand>
</feature>
<keyword evidence="12" id="KW-1185">Reference proteome</keyword>
<comment type="subunit">
    <text evidence="5">Homodimer.</text>
</comment>
<feature type="modified residue" description="N6-(pyridoxal phosphate)lysine" evidence="5 7">
    <location>
        <position position="66"/>
    </location>
</feature>
<evidence type="ECO:0000256" key="6">
    <source>
        <dbReference type="NCBIfam" id="TIGR01048"/>
    </source>
</evidence>
<comment type="similarity">
    <text evidence="5">Belongs to the Orn/Lys/Arg decarboxylase class-II family. LysA subfamily.</text>
</comment>
<dbReference type="NCBIfam" id="TIGR01048">
    <property type="entry name" value="lysA"/>
    <property type="match status" value="1"/>
</dbReference>
<evidence type="ECO:0000256" key="2">
    <source>
        <dbReference type="ARBA" id="ARBA00022793"/>
    </source>
</evidence>
<organism evidence="11 12">
    <name type="scientific">Bombilactobacillus mellis</name>
    <dbReference type="NCBI Taxonomy" id="1218508"/>
    <lineage>
        <taxon>Bacteria</taxon>
        <taxon>Bacillati</taxon>
        <taxon>Bacillota</taxon>
        <taxon>Bacilli</taxon>
        <taxon>Lactobacillales</taxon>
        <taxon>Lactobacillaceae</taxon>
        <taxon>Bombilactobacillus</taxon>
    </lineage>
</organism>
<evidence type="ECO:0000313" key="11">
    <source>
        <dbReference type="EMBL" id="KJY48690.1"/>
    </source>
</evidence>
<dbReference type="CDD" id="cd06828">
    <property type="entry name" value="PLPDE_III_DapDC"/>
    <property type="match status" value="1"/>
</dbReference>
<evidence type="ECO:0000256" key="8">
    <source>
        <dbReference type="RuleBase" id="RU003738"/>
    </source>
</evidence>
<feature type="active site" description="Proton donor" evidence="7">
    <location>
        <position position="361"/>
    </location>
</feature>
<name>A0A0F4KQK9_9LACO</name>
<comment type="pathway">
    <text evidence="5 8">Amino-acid biosynthesis; L-lysine biosynthesis via DAP pathway; L-lysine from DL-2,6-diaminopimelate: step 1/1.</text>
</comment>
<dbReference type="HAMAP" id="MF_02120">
    <property type="entry name" value="LysA"/>
    <property type="match status" value="1"/>
</dbReference>
<dbReference type="Proteomes" id="UP000033695">
    <property type="component" value="Unassembled WGS sequence"/>
</dbReference>
<dbReference type="FunFam" id="3.20.20.10:FF:000003">
    <property type="entry name" value="Diaminopimelate decarboxylase"/>
    <property type="match status" value="1"/>
</dbReference>
<protein>
    <recommendedName>
        <fullName evidence="5 6">Diaminopimelate decarboxylase</fullName>
        <shortName evidence="5">DAP decarboxylase</shortName>
        <shortName evidence="5">DAPDC</shortName>
        <ecNumber evidence="5 6">4.1.1.20</ecNumber>
    </recommendedName>
</protein>
<keyword evidence="2 5" id="KW-0210">Decarboxylase</keyword>
<dbReference type="UniPathway" id="UPA00034">
    <property type="reaction ID" value="UER00027"/>
</dbReference>
<dbReference type="Pfam" id="PF02784">
    <property type="entry name" value="Orn_Arg_deC_N"/>
    <property type="match status" value="1"/>
</dbReference>
<dbReference type="InterPro" id="IPR009006">
    <property type="entry name" value="Ala_racemase/Decarboxylase_C"/>
</dbReference>
<feature type="binding site" evidence="5">
    <location>
        <begin position="290"/>
        <end position="293"/>
    </location>
    <ligand>
        <name>pyridoxal 5'-phosphate</name>
        <dbReference type="ChEBI" id="CHEBI:597326"/>
    </ligand>
</feature>
<dbReference type="Gene3D" id="2.40.37.10">
    <property type="entry name" value="Lyase, Ornithine Decarboxylase, Chain A, domain 1"/>
    <property type="match status" value="1"/>
</dbReference>
<dbReference type="InterPro" id="IPR002986">
    <property type="entry name" value="DAP_deCOOHase_LysA"/>
</dbReference>
<evidence type="ECO:0000256" key="4">
    <source>
        <dbReference type="ARBA" id="ARBA00023239"/>
    </source>
</evidence>
<dbReference type="EC" id="4.1.1.20" evidence="5 6"/>
<comment type="catalytic activity">
    <reaction evidence="5 8">
        <text>meso-2,6-diaminopimelate + H(+) = L-lysine + CO2</text>
        <dbReference type="Rhea" id="RHEA:15101"/>
        <dbReference type="ChEBI" id="CHEBI:15378"/>
        <dbReference type="ChEBI" id="CHEBI:16526"/>
        <dbReference type="ChEBI" id="CHEBI:32551"/>
        <dbReference type="ChEBI" id="CHEBI:57791"/>
        <dbReference type="EC" id="4.1.1.20"/>
    </reaction>
</comment>
<accession>A0A0F4KQK9</accession>
<keyword evidence="5" id="KW-0028">Amino-acid biosynthesis</keyword>
<evidence type="ECO:0000259" key="9">
    <source>
        <dbReference type="Pfam" id="PF00278"/>
    </source>
</evidence>
<feature type="domain" description="Orn/DAP/Arg decarboxylase 2 C-terminal" evidence="9">
    <location>
        <begin position="317"/>
        <end position="388"/>
    </location>
</feature>
<dbReference type="PATRIC" id="fig|1218508.4.peg.1083"/>
<dbReference type="RefSeq" id="WP_045922954.1">
    <property type="nucleotide sequence ID" value="NZ_JBHTHW010000008.1"/>
</dbReference>
<dbReference type="AlphaFoldDB" id="A0A0F4KQK9"/>
<dbReference type="InterPro" id="IPR029066">
    <property type="entry name" value="PLP-binding_barrel"/>
</dbReference>
<dbReference type="EMBL" id="JXBZ01000008">
    <property type="protein sequence ID" value="KJY48690.1"/>
    <property type="molecule type" value="Genomic_DNA"/>
</dbReference>
<dbReference type="SUPFAM" id="SSF50621">
    <property type="entry name" value="Alanine racemase C-terminal domain-like"/>
    <property type="match status" value="1"/>
</dbReference>
<dbReference type="SUPFAM" id="SSF51419">
    <property type="entry name" value="PLP-binding barrel"/>
    <property type="match status" value="1"/>
</dbReference>
<evidence type="ECO:0000256" key="3">
    <source>
        <dbReference type="ARBA" id="ARBA00022898"/>
    </source>
</evidence>
<dbReference type="Gene3D" id="3.20.20.10">
    <property type="entry name" value="Alanine racemase"/>
    <property type="match status" value="1"/>
</dbReference>
<dbReference type="PRINTS" id="PR01181">
    <property type="entry name" value="DAPDCRBXLASE"/>
</dbReference>
<dbReference type="InterPro" id="IPR000183">
    <property type="entry name" value="Orn/DAP/Arg_de-COase"/>
</dbReference>
<reference evidence="11 12" key="1">
    <citation type="submission" date="2014-12" db="EMBL/GenBank/DDBJ databases">
        <title>Comparative genomics of the lactic acid bacteria isolated from the honey bee gut.</title>
        <authorList>
            <person name="Ellegaard K.M."/>
            <person name="Tamarit D."/>
            <person name="Javelind E."/>
            <person name="Olofsson T."/>
            <person name="Andersson S.G."/>
            <person name="Vasquez A."/>
        </authorList>
    </citation>
    <scope>NUCLEOTIDE SEQUENCE [LARGE SCALE GENOMIC DNA]</scope>
    <source>
        <strain evidence="11 12">Hon2</strain>
    </source>
</reference>
<sequence length="438" mass="48786">MSQNDFYQVNEQGHLTIGGVDALDLAARFQTPLVVYDVANIRQQFQSFKQAFSQQKVDYAISYASKAFASIAIYQVIDQLNGHLDVVSGGELYTALRAGFPMSKVSFHGNNKSKSELLLAVQNQVGVIILDNFYEIKLLAQVLEDTHTQINVMLRVTPGVSAHTHKYIQTGQEDSKFGFDVRCGQAEEALQQVLANKNMKLIGVHAHIGSQIMETAGFKLEVQKLMQMLKQWDQKYQYQASVLNLGGGFGIRYTDHDQALQPETFVEQIVQEVQNCVQQYNLKLPAIWIEPGRSIVGTAGYSLYTAGSYKKVPDLLPYIAVDGGMGDNIRPALYQAEYQALLARDPQAQPTETVHLAGRYCESGDILIEKASLPESYPGDIVAILSTGAYGYSMASNYNRVPRPAVVFAENGHAQEVIKRETYDDLISHDCFYQENEE</sequence>
<evidence type="ECO:0000259" key="10">
    <source>
        <dbReference type="Pfam" id="PF02784"/>
    </source>
</evidence>
<dbReference type="InterPro" id="IPR022644">
    <property type="entry name" value="De-COase2_N"/>
</dbReference>
<dbReference type="OrthoDB" id="9802241at2"/>
<keyword evidence="3 5" id="KW-0663">Pyridoxal phosphate</keyword>
<feature type="binding site" evidence="5">
    <location>
        <position position="390"/>
    </location>
    <ligand>
        <name>pyridoxal 5'-phosphate</name>
        <dbReference type="ChEBI" id="CHEBI:597326"/>
    </ligand>
</feature>
<dbReference type="PRINTS" id="PR01179">
    <property type="entry name" value="ODADCRBXLASE"/>
</dbReference>
<evidence type="ECO:0000313" key="12">
    <source>
        <dbReference type="Proteomes" id="UP000033695"/>
    </source>
</evidence>
<feature type="binding site" evidence="5">
    <location>
        <position position="390"/>
    </location>
    <ligand>
        <name>substrate</name>
    </ligand>
</feature>
<evidence type="ECO:0000256" key="7">
    <source>
        <dbReference type="PIRSR" id="PIRSR600183-50"/>
    </source>
</evidence>
<dbReference type="PANTHER" id="PTHR43727:SF2">
    <property type="entry name" value="GROUP IV DECARBOXYLASE"/>
    <property type="match status" value="1"/>
</dbReference>
<dbReference type="STRING" id="1218508.JG29_10970"/>
<dbReference type="PANTHER" id="PTHR43727">
    <property type="entry name" value="DIAMINOPIMELATE DECARBOXYLASE"/>
    <property type="match status" value="1"/>
</dbReference>
<evidence type="ECO:0000256" key="1">
    <source>
        <dbReference type="ARBA" id="ARBA00001933"/>
    </source>
</evidence>
<feature type="binding site" evidence="5">
    <location>
        <position position="248"/>
    </location>
    <ligand>
        <name>pyridoxal 5'-phosphate</name>
        <dbReference type="ChEBI" id="CHEBI:597326"/>
    </ligand>
</feature>
<keyword evidence="5 8" id="KW-0457">Lysine biosynthesis</keyword>
<keyword evidence="4 5" id="KW-0456">Lyase</keyword>
<evidence type="ECO:0000256" key="5">
    <source>
        <dbReference type="HAMAP-Rule" id="MF_02120"/>
    </source>
</evidence>
<dbReference type="InterPro" id="IPR022643">
    <property type="entry name" value="De-COase2_C"/>
</dbReference>
<comment type="cofactor">
    <cofactor evidence="1 5 7 8">
        <name>pyridoxal 5'-phosphate</name>
        <dbReference type="ChEBI" id="CHEBI:597326"/>
    </cofactor>
</comment>
<dbReference type="GO" id="GO:0009089">
    <property type="term" value="P:lysine biosynthetic process via diaminopimelate"/>
    <property type="evidence" value="ECO:0007669"/>
    <property type="project" value="UniProtKB-UniRule"/>
</dbReference>
<gene>
    <name evidence="5 11" type="primary">lysA</name>
    <name evidence="11" type="ORF">JG29_10970</name>
</gene>
<feature type="binding site" evidence="5">
    <location>
        <position position="330"/>
    </location>
    <ligand>
        <name>substrate</name>
    </ligand>
</feature>
<dbReference type="GO" id="GO:0008836">
    <property type="term" value="F:diaminopimelate decarboxylase activity"/>
    <property type="evidence" value="ECO:0007669"/>
    <property type="project" value="UniProtKB-UniRule"/>
</dbReference>
<comment type="caution">
    <text evidence="11">The sequence shown here is derived from an EMBL/GenBank/DDBJ whole genome shotgun (WGS) entry which is preliminary data.</text>
</comment>
<proteinExistence type="inferred from homology"/>
<feature type="binding site" evidence="5">
    <location>
        <position position="334"/>
    </location>
    <ligand>
        <name>substrate</name>
    </ligand>
</feature>
<dbReference type="GO" id="GO:0030170">
    <property type="term" value="F:pyridoxal phosphate binding"/>
    <property type="evidence" value="ECO:0007669"/>
    <property type="project" value="UniProtKB-UniRule"/>
</dbReference>